<gene>
    <name evidence="2" type="ORF">D0862_11757</name>
</gene>
<feature type="region of interest" description="Disordered" evidence="1">
    <location>
        <begin position="100"/>
        <end position="134"/>
    </location>
</feature>
<dbReference type="EMBL" id="QWIQ01000528">
    <property type="protein sequence ID" value="RMY83238.1"/>
    <property type="molecule type" value="Genomic_DNA"/>
</dbReference>
<accession>A0A3M7F308</accession>
<sequence length="134" mass="14508">MSHVHQEQHHQSTSAINRQKFPTDHRDLLAQYMDQCDRMTSPLTSLKDDVRDNFEECSGAGEELRSVGEVFRSPAHEMSSMETAGPEGVVKAIDGAFESPGGRISRLGDGSSIAEGSGSQNSKKEAQSKQGLSS</sequence>
<dbReference type="AlphaFoldDB" id="A0A3M7F308"/>
<name>A0A3M7F308_HORWE</name>
<comment type="caution">
    <text evidence="2">The sequence shown here is derived from an EMBL/GenBank/DDBJ whole genome shotgun (WGS) entry which is preliminary data.</text>
</comment>
<evidence type="ECO:0000313" key="2">
    <source>
        <dbReference type="EMBL" id="RMY83238.1"/>
    </source>
</evidence>
<protein>
    <submittedName>
        <fullName evidence="2">Uncharacterized protein</fullName>
    </submittedName>
</protein>
<dbReference type="Proteomes" id="UP000281468">
    <property type="component" value="Unassembled WGS sequence"/>
</dbReference>
<feature type="region of interest" description="Disordered" evidence="1">
    <location>
        <begin position="1"/>
        <end position="22"/>
    </location>
</feature>
<evidence type="ECO:0000256" key="1">
    <source>
        <dbReference type="SAM" id="MobiDB-lite"/>
    </source>
</evidence>
<feature type="compositionally biased region" description="Basic and acidic residues" evidence="1">
    <location>
        <begin position="1"/>
        <end position="10"/>
    </location>
</feature>
<evidence type="ECO:0000313" key="3">
    <source>
        <dbReference type="Proteomes" id="UP000281468"/>
    </source>
</evidence>
<proteinExistence type="predicted"/>
<reference evidence="2 3" key="1">
    <citation type="journal article" date="2018" name="BMC Genomics">
        <title>Genomic evidence for intraspecific hybridization in a clonal and extremely halotolerant yeast.</title>
        <authorList>
            <person name="Gostincar C."/>
            <person name="Stajich J.E."/>
            <person name="Zupancic J."/>
            <person name="Zalar P."/>
            <person name="Gunde-Cimerman N."/>
        </authorList>
    </citation>
    <scope>NUCLEOTIDE SEQUENCE [LARGE SCALE GENOMIC DNA]</scope>
    <source>
        <strain evidence="2 3">EXF-171</strain>
    </source>
</reference>
<organism evidence="2 3">
    <name type="scientific">Hortaea werneckii</name>
    <name type="common">Black yeast</name>
    <name type="synonym">Cladosporium werneckii</name>
    <dbReference type="NCBI Taxonomy" id="91943"/>
    <lineage>
        <taxon>Eukaryota</taxon>
        <taxon>Fungi</taxon>
        <taxon>Dikarya</taxon>
        <taxon>Ascomycota</taxon>
        <taxon>Pezizomycotina</taxon>
        <taxon>Dothideomycetes</taxon>
        <taxon>Dothideomycetidae</taxon>
        <taxon>Mycosphaerellales</taxon>
        <taxon>Teratosphaeriaceae</taxon>
        <taxon>Hortaea</taxon>
    </lineage>
</organism>